<dbReference type="Proteomes" id="UP000482800">
    <property type="component" value="Unassembled WGS sequence"/>
</dbReference>
<proteinExistence type="predicted"/>
<evidence type="ECO:0000313" key="2">
    <source>
        <dbReference type="EMBL" id="GFJ79456.1"/>
    </source>
</evidence>
<protein>
    <submittedName>
        <fullName evidence="2">Uncharacterized protein</fullName>
    </submittedName>
</protein>
<dbReference type="EMBL" id="BLPF01000001">
    <property type="protein sequence ID" value="GFJ79456.1"/>
    <property type="molecule type" value="Genomic_DNA"/>
</dbReference>
<reference evidence="2 3" key="2">
    <citation type="submission" date="2020-03" db="EMBL/GenBank/DDBJ databases">
        <authorList>
            <person name="Ichikawa N."/>
            <person name="Kimura A."/>
            <person name="Kitahashi Y."/>
            <person name="Uohara A."/>
        </authorList>
    </citation>
    <scope>NUCLEOTIDE SEQUENCE [LARGE SCALE GENOMIC DNA]</scope>
    <source>
        <strain evidence="2 3">NBRC 108639</strain>
    </source>
</reference>
<name>A0A6V8KBU7_9ACTN</name>
<evidence type="ECO:0000313" key="3">
    <source>
        <dbReference type="Proteomes" id="UP000482800"/>
    </source>
</evidence>
<keyword evidence="3" id="KW-1185">Reference proteome</keyword>
<dbReference type="AlphaFoldDB" id="A0A6V8KBU7"/>
<sequence>MVLWERPSRPVTNVVIDAMVAAVWYQRAVTRARWAWLRPWTIRRRREQVRLWYRHASSSLDRVRRAVGEADQEAPGLSAEGIDREEGAAGGTASAP</sequence>
<reference evidence="2 3" key="1">
    <citation type="submission" date="2020-03" db="EMBL/GenBank/DDBJ databases">
        <title>Whole genome shotgun sequence of Phytohabitans houttuyneae NBRC 108639.</title>
        <authorList>
            <person name="Komaki H."/>
            <person name="Tamura T."/>
        </authorList>
    </citation>
    <scope>NUCLEOTIDE SEQUENCE [LARGE SCALE GENOMIC DNA]</scope>
    <source>
        <strain evidence="2 3">NBRC 108639</strain>
    </source>
</reference>
<gene>
    <name evidence="2" type="ORF">Phou_036360</name>
</gene>
<feature type="region of interest" description="Disordered" evidence="1">
    <location>
        <begin position="64"/>
        <end position="96"/>
    </location>
</feature>
<evidence type="ECO:0000256" key="1">
    <source>
        <dbReference type="SAM" id="MobiDB-lite"/>
    </source>
</evidence>
<organism evidence="2 3">
    <name type="scientific">Phytohabitans houttuyneae</name>
    <dbReference type="NCBI Taxonomy" id="1076126"/>
    <lineage>
        <taxon>Bacteria</taxon>
        <taxon>Bacillati</taxon>
        <taxon>Actinomycetota</taxon>
        <taxon>Actinomycetes</taxon>
        <taxon>Micromonosporales</taxon>
        <taxon>Micromonosporaceae</taxon>
    </lineage>
</organism>
<accession>A0A6V8KBU7</accession>
<comment type="caution">
    <text evidence="2">The sequence shown here is derived from an EMBL/GenBank/DDBJ whole genome shotgun (WGS) entry which is preliminary data.</text>
</comment>